<dbReference type="InterPro" id="IPR035979">
    <property type="entry name" value="RBD_domain_sf"/>
</dbReference>
<evidence type="ECO:0000256" key="7">
    <source>
        <dbReference type="SAM" id="MobiDB-lite"/>
    </source>
</evidence>
<dbReference type="Gene3D" id="3.30.70.330">
    <property type="match status" value="1"/>
</dbReference>
<dbReference type="PROSITE" id="PS50102">
    <property type="entry name" value="RRM"/>
    <property type="match status" value="1"/>
</dbReference>
<dbReference type="InterPro" id="IPR012677">
    <property type="entry name" value="Nucleotide-bd_a/b_plait_sf"/>
</dbReference>
<dbReference type="GO" id="GO:0006396">
    <property type="term" value="P:RNA processing"/>
    <property type="evidence" value="ECO:0007669"/>
    <property type="project" value="InterPro"/>
</dbReference>
<reference evidence="9" key="1">
    <citation type="submission" date="2013-08" db="EMBL/GenBank/DDBJ databases">
        <title>Gene expansion shapes genome architecture in the human pathogen Lichtheimia corymbifera: an evolutionary genomics analysis in the ancient terrestrial Mucorales (Mucoromycotina).</title>
        <authorList>
            <person name="Schwartze V.U."/>
            <person name="Winter S."/>
            <person name="Shelest E."/>
            <person name="Marcet-Houben M."/>
            <person name="Horn F."/>
            <person name="Wehner S."/>
            <person name="Hoffmann K."/>
            <person name="Riege K."/>
            <person name="Sammeth M."/>
            <person name="Nowrousian M."/>
            <person name="Valiante V."/>
            <person name="Linde J."/>
            <person name="Jacobsen I.D."/>
            <person name="Marz M."/>
            <person name="Brakhage A.A."/>
            <person name="Gabaldon T."/>
            <person name="Bocker S."/>
            <person name="Voigt K."/>
        </authorList>
    </citation>
    <scope>NUCLEOTIDE SEQUENCE [LARGE SCALE GENOMIC DNA]</scope>
    <source>
        <strain evidence="9">FSU 9682</strain>
    </source>
</reference>
<dbReference type="EMBL" id="CBTN010000002">
    <property type="protein sequence ID" value="CDH48781.1"/>
    <property type="molecule type" value="Genomic_DNA"/>
</dbReference>
<dbReference type="GO" id="GO:0005634">
    <property type="term" value="C:nucleus"/>
    <property type="evidence" value="ECO:0007669"/>
    <property type="project" value="UniProtKB-SubCell"/>
</dbReference>
<dbReference type="AlphaFoldDB" id="A0A068RII0"/>
<dbReference type="InterPro" id="IPR000504">
    <property type="entry name" value="RRM_dom"/>
</dbReference>
<dbReference type="STRING" id="1263082.A0A068RII0"/>
<evidence type="ECO:0000256" key="2">
    <source>
        <dbReference type="ARBA" id="ARBA00004496"/>
    </source>
</evidence>
<dbReference type="Pfam" id="PF00076">
    <property type="entry name" value="RRM_1"/>
    <property type="match status" value="1"/>
</dbReference>
<dbReference type="PRINTS" id="PR01738">
    <property type="entry name" value="RNABINDINGM8"/>
</dbReference>
<dbReference type="CDD" id="cd12324">
    <property type="entry name" value="RRM_RBM8"/>
    <property type="match status" value="1"/>
</dbReference>
<comment type="caution">
    <text evidence="9">The sequence shown here is derived from an EMBL/GenBank/DDBJ whole genome shotgun (WGS) entry which is preliminary data.</text>
</comment>
<feature type="region of interest" description="Disordered" evidence="7">
    <location>
        <begin position="58"/>
        <end position="82"/>
    </location>
</feature>
<dbReference type="PANTHER" id="PTHR45894">
    <property type="entry name" value="RNA-BINDING PROTEIN 8A"/>
    <property type="match status" value="1"/>
</dbReference>
<keyword evidence="10" id="KW-1185">Reference proteome</keyword>
<feature type="region of interest" description="Disordered" evidence="7">
    <location>
        <begin position="171"/>
        <end position="199"/>
    </location>
</feature>
<evidence type="ECO:0000259" key="8">
    <source>
        <dbReference type="PROSITE" id="PS50102"/>
    </source>
</evidence>
<keyword evidence="5" id="KW-0539">Nucleus</keyword>
<comment type="subcellular location">
    <subcellularLocation>
        <location evidence="2">Cytoplasm</location>
    </subcellularLocation>
    <subcellularLocation>
        <location evidence="1">Nucleus</location>
    </subcellularLocation>
</comment>
<protein>
    <submittedName>
        <fullName evidence="9">Rna-binding protein 8a</fullName>
    </submittedName>
</protein>
<dbReference type="VEuPathDB" id="FungiDB:LCOR_00551.1"/>
<accession>A0A068RII0</accession>
<sequence>MYALQEKAFSKLGSSSKLDFGAWPSQGISHFSSAPHYYSYYKMADRMIVDEASQVRTKGRGFSSNDDARGRNDMRMDEDVGDSDLVPQRSIEGWILIVRGVHPEADEEGLMERFSDYGTVKNLHLNLDRRTGYAKGYALIEYETLKEAQTAINEANGTTLYDEPLQVDFAFAKDDDESRGSRRGGDRRSYRDRSLSPGR</sequence>
<evidence type="ECO:0000256" key="5">
    <source>
        <dbReference type="ARBA" id="ARBA00023242"/>
    </source>
</evidence>
<dbReference type="InterPro" id="IPR008111">
    <property type="entry name" value="RNA-bd_8"/>
</dbReference>
<evidence type="ECO:0000313" key="10">
    <source>
        <dbReference type="Proteomes" id="UP000027586"/>
    </source>
</evidence>
<dbReference type="GO" id="GO:0003729">
    <property type="term" value="F:mRNA binding"/>
    <property type="evidence" value="ECO:0007669"/>
    <property type="project" value="InterPro"/>
</dbReference>
<dbReference type="GO" id="GO:0005737">
    <property type="term" value="C:cytoplasm"/>
    <property type="evidence" value="ECO:0007669"/>
    <property type="project" value="UniProtKB-SubCell"/>
</dbReference>
<evidence type="ECO:0000256" key="6">
    <source>
        <dbReference type="PROSITE-ProRule" id="PRU00176"/>
    </source>
</evidence>
<dbReference type="Proteomes" id="UP000027586">
    <property type="component" value="Unassembled WGS sequence"/>
</dbReference>
<dbReference type="SMART" id="SM00360">
    <property type="entry name" value="RRM"/>
    <property type="match status" value="1"/>
</dbReference>
<evidence type="ECO:0000313" key="9">
    <source>
        <dbReference type="EMBL" id="CDH48781.1"/>
    </source>
</evidence>
<keyword evidence="3" id="KW-0963">Cytoplasm</keyword>
<keyword evidence="4 6" id="KW-0694">RNA-binding</keyword>
<name>A0A068RII0_9FUNG</name>
<gene>
    <name evidence="9" type="ORF">LCOR_00551.1</name>
</gene>
<dbReference type="SUPFAM" id="SSF54928">
    <property type="entry name" value="RNA-binding domain, RBD"/>
    <property type="match status" value="1"/>
</dbReference>
<proteinExistence type="predicted"/>
<evidence type="ECO:0000256" key="1">
    <source>
        <dbReference type="ARBA" id="ARBA00004123"/>
    </source>
</evidence>
<evidence type="ECO:0000256" key="3">
    <source>
        <dbReference type="ARBA" id="ARBA00022490"/>
    </source>
</evidence>
<dbReference type="InterPro" id="IPR033744">
    <property type="entry name" value="RRM_RBM8"/>
</dbReference>
<dbReference type="OrthoDB" id="15688at2759"/>
<feature type="compositionally biased region" description="Basic and acidic residues" evidence="7">
    <location>
        <begin position="66"/>
        <end position="78"/>
    </location>
</feature>
<organism evidence="9 10">
    <name type="scientific">Lichtheimia corymbifera JMRC:FSU:9682</name>
    <dbReference type="NCBI Taxonomy" id="1263082"/>
    <lineage>
        <taxon>Eukaryota</taxon>
        <taxon>Fungi</taxon>
        <taxon>Fungi incertae sedis</taxon>
        <taxon>Mucoromycota</taxon>
        <taxon>Mucoromycotina</taxon>
        <taxon>Mucoromycetes</taxon>
        <taxon>Mucorales</taxon>
        <taxon>Lichtheimiaceae</taxon>
        <taxon>Lichtheimia</taxon>
    </lineage>
</organism>
<evidence type="ECO:0000256" key="4">
    <source>
        <dbReference type="ARBA" id="ARBA00022884"/>
    </source>
</evidence>
<feature type="domain" description="RRM" evidence="8">
    <location>
        <begin position="94"/>
        <end position="172"/>
    </location>
</feature>